<dbReference type="InterPro" id="IPR013078">
    <property type="entry name" value="His_Pase_superF_clade-1"/>
</dbReference>
<dbReference type="InterPro" id="IPR029033">
    <property type="entry name" value="His_PPase_superfam"/>
</dbReference>
<evidence type="ECO:0000256" key="2">
    <source>
        <dbReference type="PIRSR" id="PIRSR613078-2"/>
    </source>
</evidence>
<evidence type="ECO:0000313" key="4">
    <source>
        <dbReference type="Proteomes" id="UP000198660"/>
    </source>
</evidence>
<dbReference type="Proteomes" id="UP000198660">
    <property type="component" value="Unassembled WGS sequence"/>
</dbReference>
<dbReference type="AlphaFoldDB" id="A0A1I6RHQ4"/>
<evidence type="ECO:0000313" key="3">
    <source>
        <dbReference type="EMBL" id="SFS64271.1"/>
    </source>
</evidence>
<name>A0A1I6RHQ4_9BACL</name>
<evidence type="ECO:0000256" key="1">
    <source>
        <dbReference type="PIRSR" id="PIRSR613078-1"/>
    </source>
</evidence>
<feature type="active site" description="Tele-phosphohistidine intermediate" evidence="1">
    <location>
        <position position="13"/>
    </location>
</feature>
<dbReference type="EMBL" id="FPAA01000005">
    <property type="protein sequence ID" value="SFS64271.1"/>
    <property type="molecule type" value="Genomic_DNA"/>
</dbReference>
<organism evidence="3 4">
    <name type="scientific">Marininema halotolerans</name>
    <dbReference type="NCBI Taxonomy" id="1155944"/>
    <lineage>
        <taxon>Bacteria</taxon>
        <taxon>Bacillati</taxon>
        <taxon>Bacillota</taxon>
        <taxon>Bacilli</taxon>
        <taxon>Bacillales</taxon>
        <taxon>Thermoactinomycetaceae</taxon>
        <taxon>Marininema</taxon>
    </lineage>
</organism>
<dbReference type="RefSeq" id="WP_176391965.1">
    <property type="nucleotide sequence ID" value="NZ_FPAA01000005.1"/>
</dbReference>
<gene>
    <name evidence="3" type="ORF">SAMN05444972_105102</name>
</gene>
<dbReference type="CDD" id="cd07067">
    <property type="entry name" value="HP_PGM_like"/>
    <property type="match status" value="1"/>
</dbReference>
<feature type="active site" description="Proton donor/acceptor" evidence="1">
    <location>
        <position position="87"/>
    </location>
</feature>
<dbReference type="Gene3D" id="3.40.50.1240">
    <property type="entry name" value="Phosphoglycerate mutase-like"/>
    <property type="match status" value="1"/>
</dbReference>
<proteinExistence type="predicted"/>
<reference evidence="4" key="1">
    <citation type="submission" date="2016-10" db="EMBL/GenBank/DDBJ databases">
        <authorList>
            <person name="Varghese N."/>
            <person name="Submissions S."/>
        </authorList>
    </citation>
    <scope>NUCLEOTIDE SEQUENCE [LARGE SCALE GENOMIC DNA]</scope>
    <source>
        <strain evidence="4">DSM 45789</strain>
    </source>
</reference>
<protein>
    <submittedName>
        <fullName evidence="3">Alpha-ribazole phosphatase/probable phosphoglycerate mutase</fullName>
    </submittedName>
</protein>
<dbReference type="Pfam" id="PF00300">
    <property type="entry name" value="His_Phos_1"/>
    <property type="match status" value="1"/>
</dbReference>
<feature type="binding site" evidence="2">
    <location>
        <position position="62"/>
    </location>
    <ligand>
        <name>substrate</name>
    </ligand>
</feature>
<sequence>MKRKGVCLLWIRHGQTEANRLGKYCGLLDEPLNEEGHRQVRDLTRVMKNHAVDHVYSSDRLRCRQTVAGLKGCWSKAEVSILPDLRELSFGEWEGLTYNEIHQKSPAPLQLWLDNPVTVSPPGGETLAALDQRLTVWLTSLVANHTGQTVAVVSHGGPIRWFLSYCLAKNPDCFWERGLTHGGWFKVTGDGMEWQEDEQKLKGERGCEAL</sequence>
<keyword evidence="4" id="KW-1185">Reference proteome</keyword>
<dbReference type="SUPFAM" id="SSF53254">
    <property type="entry name" value="Phosphoglycerate mutase-like"/>
    <property type="match status" value="1"/>
</dbReference>
<feature type="binding site" evidence="2">
    <location>
        <begin position="12"/>
        <end position="19"/>
    </location>
    <ligand>
        <name>substrate</name>
    </ligand>
</feature>
<dbReference type="GO" id="GO:0016791">
    <property type="term" value="F:phosphatase activity"/>
    <property type="evidence" value="ECO:0007669"/>
    <property type="project" value="TreeGrafter"/>
</dbReference>
<dbReference type="InterPro" id="IPR050275">
    <property type="entry name" value="PGM_Phosphatase"/>
</dbReference>
<dbReference type="PANTHER" id="PTHR48100">
    <property type="entry name" value="BROAD-SPECIFICITY PHOSPHATASE YOR283W-RELATED"/>
    <property type="match status" value="1"/>
</dbReference>
<dbReference type="SMART" id="SM00855">
    <property type="entry name" value="PGAM"/>
    <property type="match status" value="1"/>
</dbReference>
<accession>A0A1I6RHQ4</accession>